<dbReference type="KEGG" id="caby:Cabys_2618"/>
<keyword evidence="2" id="KW-0408">Iron</keyword>
<dbReference type="EC" id="3.5.1.88" evidence="2"/>
<reference evidence="4 5" key="1">
    <citation type="submission" date="2011-09" db="EMBL/GenBank/DDBJ databases">
        <title>The permanent draft genome of Caldithrix abyssi DSM 13497.</title>
        <authorList>
            <consortium name="US DOE Joint Genome Institute (JGI-PGF)"/>
            <person name="Lucas S."/>
            <person name="Han J."/>
            <person name="Lapidus A."/>
            <person name="Bruce D."/>
            <person name="Goodwin L."/>
            <person name="Pitluck S."/>
            <person name="Peters L."/>
            <person name="Kyrpides N."/>
            <person name="Mavromatis K."/>
            <person name="Ivanova N."/>
            <person name="Mikhailova N."/>
            <person name="Chertkov O."/>
            <person name="Detter J.C."/>
            <person name="Tapia R."/>
            <person name="Han C."/>
            <person name="Land M."/>
            <person name="Hauser L."/>
            <person name="Markowitz V."/>
            <person name="Cheng J.-F."/>
            <person name="Hugenholtz P."/>
            <person name="Woyke T."/>
            <person name="Wu D."/>
            <person name="Spring S."/>
            <person name="Brambilla E."/>
            <person name="Klenk H.-P."/>
            <person name="Eisen J.A."/>
        </authorList>
    </citation>
    <scope>NUCLEOTIDE SEQUENCE [LARGE SCALE GENOMIC DNA]</scope>
    <source>
        <strain evidence="4 5">DSM 13497</strain>
    </source>
</reference>
<dbReference type="CDD" id="cd00487">
    <property type="entry name" value="Pep_deformylase"/>
    <property type="match status" value="1"/>
</dbReference>
<feature type="binding site" evidence="2">
    <location>
        <position position="92"/>
    </location>
    <ligand>
        <name>Fe cation</name>
        <dbReference type="ChEBI" id="CHEBI:24875"/>
    </ligand>
</feature>
<dbReference type="PaxDb" id="880073-Calab_3671"/>
<comment type="similarity">
    <text evidence="1 2">Belongs to the polypeptide deformylase family.</text>
</comment>
<dbReference type="PANTHER" id="PTHR10458">
    <property type="entry name" value="PEPTIDE DEFORMYLASE"/>
    <property type="match status" value="1"/>
</dbReference>
<dbReference type="EMBL" id="CM001402">
    <property type="protein sequence ID" value="EHO43269.1"/>
    <property type="molecule type" value="Genomic_DNA"/>
</dbReference>
<dbReference type="FunCoup" id="H1XNN1">
    <property type="interactions" value="500"/>
</dbReference>
<organism evidence="4 5">
    <name type="scientific">Caldithrix abyssi DSM 13497</name>
    <dbReference type="NCBI Taxonomy" id="880073"/>
    <lineage>
        <taxon>Bacteria</taxon>
        <taxon>Pseudomonadati</taxon>
        <taxon>Calditrichota</taxon>
        <taxon>Calditrichia</taxon>
        <taxon>Calditrichales</taxon>
        <taxon>Calditrichaceae</taxon>
        <taxon>Caldithrix</taxon>
    </lineage>
</organism>
<evidence type="ECO:0000313" key="5">
    <source>
        <dbReference type="Proteomes" id="UP000004671"/>
    </source>
</evidence>
<dbReference type="HAMAP" id="MF_00163">
    <property type="entry name" value="Pep_deformylase"/>
    <property type="match status" value="1"/>
</dbReference>
<dbReference type="Gene3D" id="3.90.45.10">
    <property type="entry name" value="Peptide deformylase"/>
    <property type="match status" value="1"/>
</dbReference>
<dbReference type="GO" id="GO:0046872">
    <property type="term" value="F:metal ion binding"/>
    <property type="evidence" value="ECO:0007669"/>
    <property type="project" value="UniProtKB-KW"/>
</dbReference>
<accession>H1XNN1</accession>
<dbReference type="EMBL" id="CP018099">
    <property type="protein sequence ID" value="APF19367.1"/>
    <property type="molecule type" value="Genomic_DNA"/>
</dbReference>
<evidence type="ECO:0000313" key="3">
    <source>
        <dbReference type="EMBL" id="APF19367.1"/>
    </source>
</evidence>
<dbReference type="OrthoDB" id="9784988at2"/>
<dbReference type="Proteomes" id="UP000004671">
    <property type="component" value="Chromosome"/>
</dbReference>
<keyword evidence="2" id="KW-0378">Hydrolase</keyword>
<feature type="binding site" evidence="2">
    <location>
        <position position="138"/>
    </location>
    <ligand>
        <name>Fe cation</name>
        <dbReference type="ChEBI" id="CHEBI:24875"/>
    </ligand>
</feature>
<gene>
    <name evidence="2" type="primary">def</name>
    <name evidence="3" type="ORF">Cabys_2618</name>
    <name evidence="4" type="ORF">Calab_3671</name>
</gene>
<dbReference type="NCBIfam" id="TIGR00079">
    <property type="entry name" value="pept_deformyl"/>
    <property type="match status" value="1"/>
</dbReference>
<dbReference type="Pfam" id="PF01327">
    <property type="entry name" value="Pep_deformylase"/>
    <property type="match status" value="1"/>
</dbReference>
<evidence type="ECO:0000256" key="2">
    <source>
        <dbReference type="HAMAP-Rule" id="MF_00163"/>
    </source>
</evidence>
<dbReference type="HOGENOM" id="CLU_061901_2_1_0"/>
<dbReference type="InParanoid" id="H1XNN1"/>
<dbReference type="STRING" id="880073.Cabys_2618"/>
<proteinExistence type="inferred from homology"/>
<dbReference type="Proteomes" id="UP000183868">
    <property type="component" value="Chromosome"/>
</dbReference>
<feature type="active site" evidence="2">
    <location>
        <position position="135"/>
    </location>
</feature>
<comment type="function">
    <text evidence="2">Removes the formyl group from the N-terminal Met of newly synthesized proteins. Requires at least a dipeptide for an efficient rate of reaction. N-terminal L-methionine is a prerequisite for activity but the enzyme has broad specificity at other positions.</text>
</comment>
<dbReference type="RefSeq" id="WP_006930842.1">
    <property type="nucleotide sequence ID" value="NZ_CM001402.1"/>
</dbReference>
<dbReference type="NCBIfam" id="NF001159">
    <property type="entry name" value="PRK00150.1-3"/>
    <property type="match status" value="1"/>
</dbReference>
<comment type="catalytic activity">
    <reaction evidence="2">
        <text>N-terminal N-formyl-L-methionyl-[peptide] + H2O = N-terminal L-methionyl-[peptide] + formate</text>
        <dbReference type="Rhea" id="RHEA:24420"/>
        <dbReference type="Rhea" id="RHEA-COMP:10639"/>
        <dbReference type="Rhea" id="RHEA-COMP:10640"/>
        <dbReference type="ChEBI" id="CHEBI:15377"/>
        <dbReference type="ChEBI" id="CHEBI:15740"/>
        <dbReference type="ChEBI" id="CHEBI:49298"/>
        <dbReference type="ChEBI" id="CHEBI:64731"/>
        <dbReference type="EC" id="3.5.1.88"/>
    </reaction>
</comment>
<dbReference type="InterPro" id="IPR023635">
    <property type="entry name" value="Peptide_deformylase"/>
</dbReference>
<evidence type="ECO:0000313" key="6">
    <source>
        <dbReference type="Proteomes" id="UP000183868"/>
    </source>
</evidence>
<dbReference type="eggNOG" id="COG0242">
    <property type="taxonomic scope" value="Bacteria"/>
</dbReference>
<evidence type="ECO:0000313" key="4">
    <source>
        <dbReference type="EMBL" id="EHO43269.1"/>
    </source>
</evidence>
<sequence>MKYKIRYIGDPVLRKVAEPITEFDDKLKNFAEDLIDVMHVEDGIGLAAPQIGISRQIIAVDASELVENEFPRVFVNPQILEASGEWVVEEGCLSIPGVREEVTRPETILLKFQDVVGESFTQEFSGWLSRILQHEIDHLNGILFVDRISPIRRNLLIAQKAIPEKY</sequence>
<dbReference type="GO" id="GO:0006412">
    <property type="term" value="P:translation"/>
    <property type="evidence" value="ECO:0007669"/>
    <property type="project" value="UniProtKB-UniRule"/>
</dbReference>
<dbReference type="AlphaFoldDB" id="H1XNN1"/>
<dbReference type="SUPFAM" id="SSF56420">
    <property type="entry name" value="Peptide deformylase"/>
    <property type="match status" value="1"/>
</dbReference>
<comment type="cofactor">
    <cofactor evidence="2">
        <name>Fe(2+)</name>
        <dbReference type="ChEBI" id="CHEBI:29033"/>
    </cofactor>
    <text evidence="2">Binds 1 Fe(2+) ion.</text>
</comment>
<keyword evidence="2" id="KW-0479">Metal-binding</keyword>
<keyword evidence="2" id="KW-0648">Protein biosynthesis</keyword>
<dbReference type="PANTHER" id="PTHR10458:SF22">
    <property type="entry name" value="PEPTIDE DEFORMYLASE"/>
    <property type="match status" value="1"/>
</dbReference>
<evidence type="ECO:0000256" key="1">
    <source>
        <dbReference type="ARBA" id="ARBA00010759"/>
    </source>
</evidence>
<protein>
    <recommendedName>
        <fullName evidence="2">Peptide deformylase</fullName>
        <shortName evidence="2">PDF</shortName>
        <ecNumber evidence="2">3.5.1.88</ecNumber>
    </recommendedName>
    <alternativeName>
        <fullName evidence="2">Polypeptide deformylase</fullName>
    </alternativeName>
</protein>
<name>H1XNN1_CALAY</name>
<keyword evidence="5" id="KW-1185">Reference proteome</keyword>
<feature type="binding site" evidence="2">
    <location>
        <position position="134"/>
    </location>
    <ligand>
        <name>Fe cation</name>
        <dbReference type="ChEBI" id="CHEBI:24875"/>
    </ligand>
</feature>
<dbReference type="PRINTS" id="PR01576">
    <property type="entry name" value="PDEFORMYLASE"/>
</dbReference>
<dbReference type="InterPro" id="IPR036821">
    <property type="entry name" value="Peptide_deformylase_sf"/>
</dbReference>
<dbReference type="GO" id="GO:0042586">
    <property type="term" value="F:peptide deformylase activity"/>
    <property type="evidence" value="ECO:0007669"/>
    <property type="project" value="UniProtKB-UniRule"/>
</dbReference>
<dbReference type="PIRSF" id="PIRSF004749">
    <property type="entry name" value="Pep_def"/>
    <property type="match status" value="1"/>
</dbReference>
<reference evidence="3 6" key="2">
    <citation type="submission" date="2016-11" db="EMBL/GenBank/DDBJ databases">
        <title>Genomic analysis of Caldithrix abyssi and proposal of a novel bacterial phylum Caldithrichaeota.</title>
        <authorList>
            <person name="Kublanov I."/>
            <person name="Sigalova O."/>
            <person name="Gavrilov S."/>
            <person name="Lebedinsky A."/>
            <person name="Ivanova N."/>
            <person name="Daum C."/>
            <person name="Reddy T."/>
            <person name="Klenk H.P."/>
            <person name="Goker M."/>
            <person name="Reva O."/>
            <person name="Miroshnichenko M."/>
            <person name="Kyprides N."/>
            <person name="Woyke T."/>
            <person name="Gelfand M."/>
        </authorList>
    </citation>
    <scope>NUCLEOTIDE SEQUENCE [LARGE SCALE GENOMIC DNA]</scope>
    <source>
        <strain evidence="3 6">LF13</strain>
    </source>
</reference>